<dbReference type="AlphaFoldDB" id="A0A160VGL1"/>
<dbReference type="EMBL" id="FAXC01000304">
    <property type="protein sequence ID" value="CUV09795.1"/>
    <property type="molecule type" value="Genomic_DNA"/>
</dbReference>
<evidence type="ECO:0000313" key="1">
    <source>
        <dbReference type="EMBL" id="CUV09795.1"/>
    </source>
</evidence>
<reference evidence="1" key="1">
    <citation type="submission" date="2015-10" db="EMBL/GenBank/DDBJ databases">
        <authorList>
            <person name="Gilbert D.G."/>
        </authorList>
    </citation>
    <scope>NUCLEOTIDE SEQUENCE</scope>
</reference>
<dbReference type="InterPro" id="IPR029032">
    <property type="entry name" value="AhpD-like"/>
</dbReference>
<name>A0A160VGL1_9ZZZZ</name>
<sequence>MCLWAEKLTKTPGEMSKSDITILENAALSQDAISDAAQVVGYFNYINRIADGLGVDLEPEMK</sequence>
<gene>
    <name evidence="1" type="ORF">MGWOODY_Mmi166</name>
</gene>
<dbReference type="Gene3D" id="1.20.1290.10">
    <property type="entry name" value="AhpD-like"/>
    <property type="match status" value="1"/>
</dbReference>
<accession>A0A160VGL1</accession>
<evidence type="ECO:0008006" key="2">
    <source>
        <dbReference type="Google" id="ProtNLM"/>
    </source>
</evidence>
<dbReference type="SUPFAM" id="SSF69118">
    <property type="entry name" value="AhpD-like"/>
    <property type="match status" value="1"/>
</dbReference>
<organism evidence="1">
    <name type="scientific">hydrothermal vent metagenome</name>
    <dbReference type="NCBI Taxonomy" id="652676"/>
    <lineage>
        <taxon>unclassified sequences</taxon>
        <taxon>metagenomes</taxon>
        <taxon>ecological metagenomes</taxon>
    </lineage>
</organism>
<protein>
    <recommendedName>
        <fullName evidence="2">Peroxidase</fullName>
    </recommendedName>
</protein>
<proteinExistence type="predicted"/>